<keyword evidence="3" id="KW-1185">Reference proteome</keyword>
<evidence type="ECO:0000313" key="3">
    <source>
        <dbReference type="Proteomes" id="UP001243846"/>
    </source>
</evidence>
<sequence>MTVSARPRDLAAALPAQGGTVQNPPASDTAPLVEGGGDRLVQPLRAGLPSRRSSWESRLCARMMSRPRPCRRVMRWG</sequence>
<organism evidence="2 3">
    <name type="scientific">Paracoccus cavernae</name>
    <dbReference type="NCBI Taxonomy" id="1571207"/>
    <lineage>
        <taxon>Bacteria</taxon>
        <taxon>Pseudomonadati</taxon>
        <taxon>Pseudomonadota</taxon>
        <taxon>Alphaproteobacteria</taxon>
        <taxon>Rhodobacterales</taxon>
        <taxon>Paracoccaceae</taxon>
        <taxon>Paracoccus</taxon>
    </lineage>
</organism>
<evidence type="ECO:0000313" key="2">
    <source>
        <dbReference type="EMBL" id="MDN3713681.1"/>
    </source>
</evidence>
<evidence type="ECO:0000256" key="1">
    <source>
        <dbReference type="SAM" id="MobiDB-lite"/>
    </source>
</evidence>
<name>A0ABT8DBF5_9RHOB</name>
<accession>A0ABT8DBF5</accession>
<feature type="region of interest" description="Disordered" evidence="1">
    <location>
        <begin position="1"/>
        <end position="43"/>
    </location>
</feature>
<protein>
    <submittedName>
        <fullName evidence="2">Uncharacterized protein</fullName>
    </submittedName>
</protein>
<dbReference type="Proteomes" id="UP001243846">
    <property type="component" value="Unassembled WGS sequence"/>
</dbReference>
<reference evidence="3" key="1">
    <citation type="journal article" date="2019" name="Int. J. Syst. Evol. Microbiol.">
        <title>The Global Catalogue of Microorganisms (GCM) 10K type strain sequencing project: providing services to taxonomists for standard genome sequencing and annotation.</title>
        <authorList>
            <consortium name="The Broad Institute Genomics Platform"/>
            <consortium name="The Broad Institute Genome Sequencing Center for Infectious Disease"/>
            <person name="Wu L."/>
            <person name="Ma J."/>
        </authorList>
    </citation>
    <scope>NUCLEOTIDE SEQUENCE [LARGE SCALE GENOMIC DNA]</scope>
    <source>
        <strain evidence="3">CECT 8482</strain>
    </source>
</reference>
<gene>
    <name evidence="2" type="ORF">QWZ10_21505</name>
</gene>
<proteinExistence type="predicted"/>
<dbReference type="EMBL" id="JAUFRC010000002">
    <property type="protein sequence ID" value="MDN3713681.1"/>
    <property type="molecule type" value="Genomic_DNA"/>
</dbReference>
<comment type="caution">
    <text evidence="2">The sequence shown here is derived from an EMBL/GenBank/DDBJ whole genome shotgun (WGS) entry which is preliminary data.</text>
</comment>